<gene>
    <name evidence="1" type="ORF">UFOPK2996_00233</name>
</gene>
<dbReference type="EMBL" id="CAFAAH010000014">
    <property type="protein sequence ID" value="CAB4788356.1"/>
    <property type="molecule type" value="Genomic_DNA"/>
</dbReference>
<name>A0A6J6WYW0_9ZZZZ</name>
<evidence type="ECO:0000313" key="1">
    <source>
        <dbReference type="EMBL" id="CAB4788356.1"/>
    </source>
</evidence>
<protein>
    <submittedName>
        <fullName evidence="1">Unannotated protein</fullName>
    </submittedName>
</protein>
<reference evidence="1" key="1">
    <citation type="submission" date="2020-05" db="EMBL/GenBank/DDBJ databases">
        <authorList>
            <person name="Chiriac C."/>
            <person name="Salcher M."/>
            <person name="Ghai R."/>
            <person name="Kavagutti S V."/>
        </authorList>
    </citation>
    <scope>NUCLEOTIDE SEQUENCE</scope>
</reference>
<proteinExistence type="predicted"/>
<dbReference type="AlphaFoldDB" id="A0A6J6WYW0"/>
<organism evidence="1">
    <name type="scientific">freshwater metagenome</name>
    <dbReference type="NCBI Taxonomy" id="449393"/>
    <lineage>
        <taxon>unclassified sequences</taxon>
        <taxon>metagenomes</taxon>
        <taxon>ecological metagenomes</taxon>
    </lineage>
</organism>
<accession>A0A6J6WYW0</accession>
<sequence>MSVTPSDESPEVLAAQLEAQFEALQTEITAVAEEVLADTATLDLSLEEVVLLAESAEIEVPAPIRSEVEDAKMLPGWSHRLDAAGRGLAARHFVDADGVPSEAVSQMLNLFDQPLIIGQIEFEFEQSVFEFHLCADEEVGGECVQLSSGLFRFSVFPVEQFPGRLVVRSGLMARPHEEGSFTTPAEALVAILGGPVEPEEQVRLLCDGGAADEKMVARFVDAIASRISSTSMTVLFSPSPDTIEGGSLSWIDGGLQGLWRIPDADEIDGDPKQALLIRAATSEGILAEIESYLTPSGEIAS</sequence>